<gene>
    <name evidence="14" type="primary">gldE</name>
    <name evidence="14" type="ORF">OL497_29635</name>
</gene>
<comment type="subcellular location">
    <subcellularLocation>
        <location evidence="1">Cell membrane</location>
        <topology evidence="1">Multi-pass membrane protein</topology>
    </subcellularLocation>
</comment>
<dbReference type="EMBL" id="JAPDNS010000002">
    <property type="protein sequence ID" value="MCW3488092.1"/>
    <property type="molecule type" value="Genomic_DNA"/>
</dbReference>
<evidence type="ECO:0000256" key="11">
    <source>
        <dbReference type="SAM" id="Phobius"/>
    </source>
</evidence>
<keyword evidence="8 10" id="KW-0472">Membrane</keyword>
<dbReference type="PROSITE" id="PS51846">
    <property type="entry name" value="CNNM"/>
    <property type="match status" value="1"/>
</dbReference>
<evidence type="ECO:0000259" key="13">
    <source>
        <dbReference type="PROSITE" id="PS51846"/>
    </source>
</evidence>
<dbReference type="RefSeq" id="WP_264734901.1">
    <property type="nucleotide sequence ID" value="NZ_JAPDNR010000001.1"/>
</dbReference>
<name>A0ABT3IVT7_9BACT</name>
<dbReference type="Gene3D" id="3.10.580.10">
    <property type="entry name" value="CBS-domain"/>
    <property type="match status" value="1"/>
</dbReference>
<dbReference type="SMART" id="SM01091">
    <property type="entry name" value="CorC_HlyC"/>
    <property type="match status" value="1"/>
</dbReference>
<dbReference type="InterPro" id="IPR036318">
    <property type="entry name" value="FAD-bd_PCMH-like_sf"/>
</dbReference>
<feature type="transmembrane region" description="Helical" evidence="11">
    <location>
        <begin position="114"/>
        <end position="132"/>
    </location>
</feature>
<evidence type="ECO:0000256" key="10">
    <source>
        <dbReference type="PROSITE-ProRule" id="PRU01193"/>
    </source>
</evidence>
<organism evidence="14 15">
    <name type="scientific">Chitinophaga nivalis</name>
    <dbReference type="NCBI Taxonomy" id="2991709"/>
    <lineage>
        <taxon>Bacteria</taxon>
        <taxon>Pseudomonadati</taxon>
        <taxon>Bacteroidota</taxon>
        <taxon>Chitinophagia</taxon>
        <taxon>Chitinophagales</taxon>
        <taxon>Chitinophagaceae</taxon>
        <taxon>Chitinophaga</taxon>
    </lineage>
</organism>
<dbReference type="PANTHER" id="PTHR22777">
    <property type="entry name" value="HEMOLYSIN-RELATED"/>
    <property type="match status" value="1"/>
</dbReference>
<evidence type="ECO:0000256" key="9">
    <source>
        <dbReference type="PROSITE-ProRule" id="PRU00703"/>
    </source>
</evidence>
<feature type="domain" description="CBS" evidence="12">
    <location>
        <begin position="228"/>
        <end position="287"/>
    </location>
</feature>
<evidence type="ECO:0000256" key="5">
    <source>
        <dbReference type="ARBA" id="ARBA00022737"/>
    </source>
</evidence>
<evidence type="ECO:0000256" key="8">
    <source>
        <dbReference type="ARBA" id="ARBA00023136"/>
    </source>
</evidence>
<dbReference type="InterPro" id="IPR005170">
    <property type="entry name" value="Transptr-assoc_dom"/>
</dbReference>
<dbReference type="Pfam" id="PF00571">
    <property type="entry name" value="CBS"/>
    <property type="match status" value="2"/>
</dbReference>
<reference evidence="14 15" key="1">
    <citation type="submission" date="2022-10" db="EMBL/GenBank/DDBJ databases">
        <title>Chitinophaga nivalis PC15 sp. nov., isolated from Pyeongchang county, South Korea.</title>
        <authorList>
            <person name="Trinh H.N."/>
        </authorList>
    </citation>
    <scope>NUCLEOTIDE SEQUENCE [LARGE SCALE GENOMIC DNA]</scope>
    <source>
        <strain evidence="14 15">PC14</strain>
    </source>
</reference>
<keyword evidence="15" id="KW-1185">Reference proteome</keyword>
<dbReference type="NCBIfam" id="TIGR03520">
    <property type="entry name" value="GldE"/>
    <property type="match status" value="1"/>
</dbReference>
<dbReference type="SUPFAM" id="SSF56176">
    <property type="entry name" value="FAD-binding/transporter-associated domain-like"/>
    <property type="match status" value="1"/>
</dbReference>
<dbReference type="InterPro" id="IPR002550">
    <property type="entry name" value="CNNM"/>
</dbReference>
<feature type="domain" description="CBS" evidence="12">
    <location>
        <begin position="292"/>
        <end position="349"/>
    </location>
</feature>
<keyword evidence="4 10" id="KW-0812">Transmembrane</keyword>
<proteinExistence type="inferred from homology"/>
<evidence type="ECO:0000313" key="15">
    <source>
        <dbReference type="Proteomes" id="UP001207742"/>
    </source>
</evidence>
<accession>A0ABT3IVT7</accession>
<feature type="transmembrane region" description="Helical" evidence="11">
    <location>
        <begin position="80"/>
        <end position="102"/>
    </location>
</feature>
<dbReference type="InterPro" id="IPR044751">
    <property type="entry name" value="Ion_transp-like_CBS"/>
</dbReference>
<dbReference type="InterPro" id="IPR019862">
    <property type="entry name" value="Motility-assoc_prot_GldE"/>
</dbReference>
<dbReference type="Pfam" id="PF03471">
    <property type="entry name" value="CorC_HlyC"/>
    <property type="match status" value="1"/>
</dbReference>
<evidence type="ECO:0000256" key="7">
    <source>
        <dbReference type="ARBA" id="ARBA00023122"/>
    </source>
</evidence>
<evidence type="ECO:0000256" key="6">
    <source>
        <dbReference type="ARBA" id="ARBA00022989"/>
    </source>
</evidence>
<feature type="transmembrane region" description="Helical" evidence="11">
    <location>
        <begin position="25"/>
        <end position="53"/>
    </location>
</feature>
<dbReference type="PANTHER" id="PTHR22777:SF32">
    <property type="entry name" value="UPF0053 INNER MEMBRANE PROTEIN YFJD"/>
    <property type="match status" value="1"/>
</dbReference>
<dbReference type="InterPro" id="IPR046342">
    <property type="entry name" value="CBS_dom_sf"/>
</dbReference>
<dbReference type="SUPFAM" id="SSF54631">
    <property type="entry name" value="CBS-domain pair"/>
    <property type="match status" value="1"/>
</dbReference>
<sequence length="447" mass="50662">MDIHSASNVSYLLQANAPIATPNMVVFLLVLFIILLLTFIVSGAEVAFFSLNYKDLNVLKTRQNASGKLITKLLEKPKSLLATLQIAGILLMIAFIMITNYLVTQMEDLETLPVVSFVVRVAAICLVLLFFGQILPRVWAAQNNIRFATYFAWFVSLIHATLEPVSDFFVSLSGSIEARFFNRGSGPVNYQEIDEAIEMSVDPTASQEEKNILKGILKFGNITVKQIMRGRLDVNGMEYNSNFEQVTQRVAELHYSRLPVYKENLDNIVGVIHTKDLLPHLDKGNSFDWHEVMRQPFFVHGHKLIEDLLSEFQSRRMHFAVVVDEFGGTSGIVTLEDIMEEVIGDIKDEFDEEEFNYSKVDNFTYVFEGKTMLNDVCRIMNISPDTFEHVKGESDSLGGLILELAGKFPEENSVINYTNFDFTVLEVNKMRIQKVQVTIRPDATDKI</sequence>
<dbReference type="PROSITE" id="PS51371">
    <property type="entry name" value="CBS"/>
    <property type="match status" value="2"/>
</dbReference>
<comment type="caution">
    <text evidence="14">The sequence shown here is derived from an EMBL/GenBank/DDBJ whole genome shotgun (WGS) entry which is preliminary data.</text>
</comment>
<evidence type="ECO:0000259" key="12">
    <source>
        <dbReference type="PROSITE" id="PS51371"/>
    </source>
</evidence>
<dbReference type="Proteomes" id="UP001207742">
    <property type="component" value="Unassembled WGS sequence"/>
</dbReference>
<keyword evidence="5" id="KW-0677">Repeat</keyword>
<evidence type="ECO:0000256" key="3">
    <source>
        <dbReference type="ARBA" id="ARBA00022475"/>
    </source>
</evidence>
<dbReference type="InterPro" id="IPR016169">
    <property type="entry name" value="FAD-bd_PCMH_sub2"/>
</dbReference>
<comment type="similarity">
    <text evidence="2">Belongs to the UPF0053 family.</text>
</comment>
<keyword evidence="6 10" id="KW-1133">Transmembrane helix</keyword>
<dbReference type="InterPro" id="IPR000644">
    <property type="entry name" value="CBS_dom"/>
</dbReference>
<keyword evidence="7 9" id="KW-0129">CBS domain</keyword>
<dbReference type="Gene3D" id="3.30.465.10">
    <property type="match status" value="1"/>
</dbReference>
<evidence type="ECO:0000313" key="14">
    <source>
        <dbReference type="EMBL" id="MCW3488092.1"/>
    </source>
</evidence>
<feature type="domain" description="CNNM transmembrane" evidence="13">
    <location>
        <begin position="20"/>
        <end position="209"/>
    </location>
</feature>
<dbReference type="Pfam" id="PF01595">
    <property type="entry name" value="CNNM"/>
    <property type="match status" value="1"/>
</dbReference>
<protein>
    <submittedName>
        <fullName evidence="14">Gliding motility-associated protein GldE</fullName>
    </submittedName>
</protein>
<evidence type="ECO:0000256" key="1">
    <source>
        <dbReference type="ARBA" id="ARBA00004651"/>
    </source>
</evidence>
<evidence type="ECO:0000256" key="4">
    <source>
        <dbReference type="ARBA" id="ARBA00022692"/>
    </source>
</evidence>
<dbReference type="CDD" id="cd04590">
    <property type="entry name" value="CBS_pair_CorC_HlyC_assoc"/>
    <property type="match status" value="1"/>
</dbReference>
<evidence type="ECO:0000256" key="2">
    <source>
        <dbReference type="ARBA" id="ARBA00006337"/>
    </source>
</evidence>
<keyword evidence="3" id="KW-1003">Cell membrane</keyword>